<dbReference type="GO" id="GO:0004601">
    <property type="term" value="F:peroxidase activity"/>
    <property type="evidence" value="ECO:0007669"/>
    <property type="project" value="UniProtKB-KW"/>
</dbReference>
<evidence type="ECO:0000256" key="1">
    <source>
        <dbReference type="ARBA" id="ARBA00004613"/>
    </source>
</evidence>
<keyword evidence="3 10" id="KW-0575">Peroxidase</keyword>
<dbReference type="KEGG" id="ame:408953"/>
<keyword evidence="2" id="KW-0964">Secreted</keyword>
<dbReference type="GO" id="GO:0005576">
    <property type="term" value="C:extracellular region"/>
    <property type="evidence" value="ECO:0007669"/>
    <property type="project" value="UniProtKB-SubCell"/>
</dbReference>
<keyword evidence="5" id="KW-0732">Signal</keyword>
<accession>A0A8B8H246</accession>
<dbReference type="InterPro" id="IPR037120">
    <property type="entry name" value="Haem_peroxidase_sf_animal"/>
</dbReference>
<dbReference type="OrthoDB" id="823504at2759"/>
<reference evidence="10" key="2">
    <citation type="submission" date="2025-04" db="UniProtKB">
        <authorList>
            <consortium name="RefSeq"/>
        </authorList>
    </citation>
    <scope>IDENTIFICATION</scope>
    <source>
        <strain evidence="10">DH4</strain>
        <tissue evidence="10">Whole body</tissue>
    </source>
</reference>
<evidence type="ECO:0000256" key="6">
    <source>
        <dbReference type="ARBA" id="ARBA00023002"/>
    </source>
</evidence>
<evidence type="ECO:0000256" key="7">
    <source>
        <dbReference type="ARBA" id="ARBA00023004"/>
    </source>
</evidence>
<keyword evidence="9" id="KW-1185">Reference proteome</keyword>
<dbReference type="GO" id="GO:0006979">
    <property type="term" value="P:response to oxidative stress"/>
    <property type="evidence" value="ECO:0007669"/>
    <property type="project" value="InterPro"/>
</dbReference>
<comment type="subcellular location">
    <subcellularLocation>
        <location evidence="1">Secreted</location>
    </subcellularLocation>
</comment>
<evidence type="ECO:0000313" key="9">
    <source>
        <dbReference type="Proteomes" id="UP000005203"/>
    </source>
</evidence>
<evidence type="ECO:0000256" key="3">
    <source>
        <dbReference type="ARBA" id="ARBA00022559"/>
    </source>
</evidence>
<dbReference type="PRINTS" id="PR00457">
    <property type="entry name" value="ANPEROXIDASE"/>
</dbReference>
<evidence type="ECO:0000256" key="4">
    <source>
        <dbReference type="ARBA" id="ARBA00022617"/>
    </source>
</evidence>
<organism evidence="8">
    <name type="scientific">Apis mellifera</name>
    <name type="common">Honeybee</name>
    <dbReference type="NCBI Taxonomy" id="7460"/>
    <lineage>
        <taxon>Eukaryota</taxon>
        <taxon>Metazoa</taxon>
        <taxon>Ecdysozoa</taxon>
        <taxon>Arthropoda</taxon>
        <taxon>Hexapoda</taxon>
        <taxon>Insecta</taxon>
        <taxon>Pterygota</taxon>
        <taxon>Neoptera</taxon>
        <taxon>Endopterygota</taxon>
        <taxon>Hymenoptera</taxon>
        <taxon>Apocrita</taxon>
        <taxon>Aculeata</taxon>
        <taxon>Apoidea</taxon>
        <taxon>Anthophila</taxon>
        <taxon>Apidae</taxon>
        <taxon>Apis</taxon>
    </lineage>
</organism>
<gene>
    <name evidence="10" type="primary">LOC408953</name>
</gene>
<dbReference type="Gene3D" id="1.10.640.10">
    <property type="entry name" value="Haem peroxidase domain superfamily, animal type"/>
    <property type="match status" value="1"/>
</dbReference>
<evidence type="ECO:0000313" key="8">
    <source>
        <dbReference type="EnsemblMetazoa" id="XP_026297653"/>
    </source>
</evidence>
<evidence type="ECO:0000256" key="5">
    <source>
        <dbReference type="ARBA" id="ARBA00022729"/>
    </source>
</evidence>
<dbReference type="PANTHER" id="PTHR11475:SF125">
    <property type="entry name" value="GH11385P"/>
    <property type="match status" value="1"/>
</dbReference>
<evidence type="ECO:0000256" key="2">
    <source>
        <dbReference type="ARBA" id="ARBA00022525"/>
    </source>
</evidence>
<dbReference type="Pfam" id="PF03098">
    <property type="entry name" value="An_peroxidase"/>
    <property type="match status" value="1"/>
</dbReference>
<dbReference type="GO" id="GO:0020037">
    <property type="term" value="F:heme binding"/>
    <property type="evidence" value="ECO:0007669"/>
    <property type="project" value="InterPro"/>
</dbReference>
<dbReference type="PANTHER" id="PTHR11475">
    <property type="entry name" value="OXIDASE/PEROXIDASE"/>
    <property type="match status" value="1"/>
</dbReference>
<dbReference type="CDD" id="cd09823">
    <property type="entry name" value="peroxinectin_like"/>
    <property type="match status" value="1"/>
</dbReference>
<dbReference type="RefSeq" id="XP_026297653.1">
    <property type="nucleotide sequence ID" value="XM_026441868.1"/>
</dbReference>
<dbReference type="FunFam" id="1.10.640.10:FF:000003">
    <property type="entry name" value="chorion peroxidase"/>
    <property type="match status" value="1"/>
</dbReference>
<keyword evidence="7" id="KW-0408">Iron</keyword>
<keyword evidence="4" id="KW-0349">Heme</keyword>
<keyword evidence="4" id="KW-0479">Metal-binding</keyword>
<dbReference type="PROSITE" id="PS50292">
    <property type="entry name" value="PEROXIDASE_3"/>
    <property type="match status" value="1"/>
</dbReference>
<sequence>MFLIAPVDNNRWAYTMHGLEKPMDHVSAGGLMAGSVATLAILWVSLQTMGFLGNTHTIGAYKLPISLQNYLASYTGILSGLPMTNYPYEGGVVDTGRTHNRRYPHIDEAVLNNSISFAQSLVDRMSTLERNIANAGVELMAHTPAGKQFLDSYPSEDAFERGLDAIVAMKASSYLLHQSCHRFGLDKDDCARFISTLSLEGTPLNSACPSSRHKGCNSLAKYRNIDGSCNNVQNPSWGSAMTAYTRILFPQYFDGIQEPRRMGHTRKPLPGARSISVAVSTPNDQSDVSRTLTVMQWGQFVANDISYTPMRKMVSTGKPISCCRSDGNTLSPRYVHPDCSVIMVPDRDPIYGQHYVRCMNYVRSLPVLKAECTFGPAEQMNQASHFLDGSAIYGSTLKKSRQLREFEGGRLRVHKESNHEFLPIGEDEISSACAKNCYNSGDYRVNTHPQLAVIHTIWHREHNRIADKLAELNPNWSDETLFQEARRIVIAEIQHITYKEWLPILLGKRYTRAVGLTVGNSYSRNYNSEDDPAISNEVATAALRFLTSLMQGKISLTDDKRQINKTVSLSEYFFKPIIIESDEVFDGLLRGMATQTSQKMDVSIIEDVTSKLFAAGQDSLGLDAISLDIQRGRDHGLPGYNHYRKYCGLPIANTFDDFLDYISVEMMKKLRALYAHPDDVDLIIGGMAERPVDDGLLGPTFRCLIFEQFSRTRRTDRYFYDSAYQPHPFTPEQLAQIRNVTLARIFCDNGNNITQMQPNVFLRPQAENELRSCTMFEAIPSVDLFAWAERAKAYR</sequence>
<dbReference type="Proteomes" id="UP000005203">
    <property type="component" value="Linkage group LG7"/>
</dbReference>
<dbReference type="InterPro" id="IPR010255">
    <property type="entry name" value="Haem_peroxidase_sf"/>
</dbReference>
<dbReference type="InterPro" id="IPR019791">
    <property type="entry name" value="Haem_peroxidase_animal"/>
</dbReference>
<dbReference type="AlphaFoldDB" id="A0A7M7MLA1"/>
<dbReference type="GeneID" id="408953"/>
<dbReference type="EnsemblMetazoa" id="XM_026441868">
    <property type="protein sequence ID" value="XP_026297653"/>
    <property type="gene ID" value="LOC408953"/>
</dbReference>
<accession>A0A7M7MLA1</accession>
<keyword evidence="6" id="KW-0560">Oxidoreductase</keyword>
<protein>
    <submittedName>
        <fullName evidence="10">Peroxidase isoform X1</fullName>
    </submittedName>
</protein>
<name>A0A7M7MLA1_APIME</name>
<evidence type="ECO:0000313" key="10">
    <source>
        <dbReference type="RefSeq" id="XP_026297653.1"/>
    </source>
</evidence>
<reference evidence="8" key="1">
    <citation type="submission" date="2021-01" db="UniProtKB">
        <authorList>
            <consortium name="EnsemblMetazoa"/>
        </authorList>
    </citation>
    <scope>IDENTIFICATION</scope>
    <source>
        <strain evidence="8">DH4</strain>
    </source>
</reference>
<dbReference type="SUPFAM" id="SSF48113">
    <property type="entry name" value="Heme-dependent peroxidases"/>
    <property type="match status" value="1"/>
</dbReference>
<dbReference type="GO" id="GO:0022412">
    <property type="term" value="P:cellular process involved in reproduction in multicellular organism"/>
    <property type="evidence" value="ECO:0007669"/>
    <property type="project" value="UniProtKB-ARBA"/>
</dbReference>
<proteinExistence type="predicted"/>